<proteinExistence type="predicted"/>
<accession>A0A835VGX2</accession>
<evidence type="ECO:0000256" key="1">
    <source>
        <dbReference type="SAM" id="MobiDB-lite"/>
    </source>
</evidence>
<organism evidence="2 3">
    <name type="scientific">Vanilla planifolia</name>
    <name type="common">Vanilla</name>
    <dbReference type="NCBI Taxonomy" id="51239"/>
    <lineage>
        <taxon>Eukaryota</taxon>
        <taxon>Viridiplantae</taxon>
        <taxon>Streptophyta</taxon>
        <taxon>Embryophyta</taxon>
        <taxon>Tracheophyta</taxon>
        <taxon>Spermatophyta</taxon>
        <taxon>Magnoliopsida</taxon>
        <taxon>Liliopsida</taxon>
        <taxon>Asparagales</taxon>
        <taxon>Orchidaceae</taxon>
        <taxon>Vanilloideae</taxon>
        <taxon>Vanilleae</taxon>
        <taxon>Vanilla</taxon>
    </lineage>
</organism>
<comment type="caution">
    <text evidence="2">The sequence shown here is derived from an EMBL/GenBank/DDBJ whole genome shotgun (WGS) entry which is preliminary data.</text>
</comment>
<feature type="region of interest" description="Disordered" evidence="1">
    <location>
        <begin position="1"/>
        <end position="29"/>
    </location>
</feature>
<reference evidence="2 3" key="1">
    <citation type="journal article" date="2020" name="Nat. Food">
        <title>A phased Vanilla planifolia genome enables genetic improvement of flavour and production.</title>
        <authorList>
            <person name="Hasing T."/>
            <person name="Tang H."/>
            <person name="Brym M."/>
            <person name="Khazi F."/>
            <person name="Huang T."/>
            <person name="Chambers A.H."/>
        </authorList>
    </citation>
    <scope>NUCLEOTIDE SEQUENCE [LARGE SCALE GENOMIC DNA]</scope>
    <source>
        <tissue evidence="2">Leaf</tissue>
    </source>
</reference>
<evidence type="ECO:0000313" key="2">
    <source>
        <dbReference type="EMBL" id="KAG0496718.1"/>
    </source>
</evidence>
<protein>
    <submittedName>
        <fullName evidence="2">Uncharacterized protein</fullName>
    </submittedName>
</protein>
<gene>
    <name evidence="2" type="ORF">HPP92_001409</name>
</gene>
<name>A0A835VGX2_VANPL</name>
<dbReference type="Proteomes" id="UP000636800">
    <property type="component" value="Chromosome 1"/>
</dbReference>
<dbReference type="AlphaFoldDB" id="A0A835VGX2"/>
<evidence type="ECO:0000313" key="3">
    <source>
        <dbReference type="Proteomes" id="UP000636800"/>
    </source>
</evidence>
<sequence>MAEISEAQHKSIPNAPEDRNSRQRSSRPGIKRLLVTLSAFRSSSSRPRSTDRLFPSAPSIPCRVAYSRSHHHRLAVFRPSSYILQQLAAQTVWRASFQTRWRRFPPVACHAEAARETTPCP</sequence>
<dbReference type="EMBL" id="JADCNL010000001">
    <property type="protein sequence ID" value="KAG0496718.1"/>
    <property type="molecule type" value="Genomic_DNA"/>
</dbReference>
<dbReference type="OrthoDB" id="379794at2759"/>
<keyword evidence="3" id="KW-1185">Reference proteome</keyword>